<comment type="caution">
    <text evidence="2">The sequence shown here is derived from an EMBL/GenBank/DDBJ whole genome shotgun (WGS) entry which is preliminary data.</text>
</comment>
<dbReference type="Proteomes" id="UP001604277">
    <property type="component" value="Unassembled WGS sequence"/>
</dbReference>
<dbReference type="InterPro" id="IPR031610">
    <property type="entry name" value="TIC110"/>
</dbReference>
<organism evidence="2 3">
    <name type="scientific">Forsythia ovata</name>
    <dbReference type="NCBI Taxonomy" id="205694"/>
    <lineage>
        <taxon>Eukaryota</taxon>
        <taxon>Viridiplantae</taxon>
        <taxon>Streptophyta</taxon>
        <taxon>Embryophyta</taxon>
        <taxon>Tracheophyta</taxon>
        <taxon>Spermatophyta</taxon>
        <taxon>Magnoliopsida</taxon>
        <taxon>eudicotyledons</taxon>
        <taxon>Gunneridae</taxon>
        <taxon>Pentapetalae</taxon>
        <taxon>asterids</taxon>
        <taxon>lamiids</taxon>
        <taxon>Lamiales</taxon>
        <taxon>Oleaceae</taxon>
        <taxon>Forsythieae</taxon>
        <taxon>Forsythia</taxon>
    </lineage>
</organism>
<name>A0ABD1QP45_9LAMI</name>
<keyword evidence="3" id="KW-1185">Reference proteome</keyword>
<dbReference type="PANTHER" id="PTHR34935">
    <property type="entry name" value="PROTEIN TIC110, CHLOROPLASTIC"/>
    <property type="match status" value="1"/>
</dbReference>
<keyword evidence="1" id="KW-0472">Membrane</keyword>
<dbReference type="PANTHER" id="PTHR34935:SF3">
    <property type="entry name" value="PROTEIN TIC110, CHLOROPLASTIC"/>
    <property type="match status" value="1"/>
</dbReference>
<accession>A0ABD1QP45</accession>
<protein>
    <submittedName>
        <fullName evidence="2">Protein TIC</fullName>
    </submittedName>
</protein>
<dbReference type="EMBL" id="JBFOLJ010000014">
    <property type="protein sequence ID" value="KAL2477704.1"/>
    <property type="molecule type" value="Genomic_DNA"/>
</dbReference>
<evidence type="ECO:0000313" key="3">
    <source>
        <dbReference type="Proteomes" id="UP001604277"/>
    </source>
</evidence>
<dbReference type="Pfam" id="PF16940">
    <property type="entry name" value="Tic110"/>
    <property type="match status" value="1"/>
</dbReference>
<keyword evidence="1" id="KW-1133">Transmembrane helix</keyword>
<keyword evidence="1" id="KW-0812">Transmembrane</keyword>
<dbReference type="AlphaFoldDB" id="A0ABD1QP45"/>
<proteinExistence type="predicted"/>
<gene>
    <name evidence="2" type="ORF">Fot_46718</name>
</gene>
<feature type="transmembrane region" description="Helical" evidence="1">
    <location>
        <begin position="17"/>
        <end position="36"/>
    </location>
</feature>
<sequence length="131" mass="13673">MELTGVQSLVNATSPPIRIASSALIFAAVVTARYGLGYRFGGSCNVDLGGAVALGAVGAGAAYALNSCVPEVVAANLHNVVVACGVSFIGNLVDLGDRLVVEIYNPNQDFWKLCPRLPANFRPETHHNGYV</sequence>
<reference evidence="3" key="1">
    <citation type="submission" date="2024-07" db="EMBL/GenBank/DDBJ databases">
        <title>Two chromosome-level genome assemblies of Korean endemic species Abeliophyllum distichum and Forsythia ovata (Oleaceae).</title>
        <authorList>
            <person name="Jang H."/>
        </authorList>
    </citation>
    <scope>NUCLEOTIDE SEQUENCE [LARGE SCALE GENOMIC DNA]</scope>
</reference>
<evidence type="ECO:0000256" key="1">
    <source>
        <dbReference type="SAM" id="Phobius"/>
    </source>
</evidence>
<evidence type="ECO:0000313" key="2">
    <source>
        <dbReference type="EMBL" id="KAL2477704.1"/>
    </source>
</evidence>